<evidence type="ECO:0000256" key="1">
    <source>
        <dbReference type="ARBA" id="ARBA00022737"/>
    </source>
</evidence>
<dbReference type="PANTHER" id="PTHR24198:SF194">
    <property type="entry name" value="INVERSIN-A"/>
    <property type="match status" value="1"/>
</dbReference>
<dbReference type="EMBL" id="JYDJ01000079">
    <property type="protein sequence ID" value="KRX45261.1"/>
    <property type="molecule type" value="Genomic_DNA"/>
</dbReference>
<name>A0A0V0U230_9BILA</name>
<dbReference type="STRING" id="144512.A0A0V0U230"/>
<evidence type="ECO:0000256" key="3">
    <source>
        <dbReference type="PROSITE-ProRule" id="PRU00023"/>
    </source>
</evidence>
<organism evidence="4 5">
    <name type="scientific">Trichinella murrelli</name>
    <dbReference type="NCBI Taxonomy" id="144512"/>
    <lineage>
        <taxon>Eukaryota</taxon>
        <taxon>Metazoa</taxon>
        <taxon>Ecdysozoa</taxon>
        <taxon>Nematoda</taxon>
        <taxon>Enoplea</taxon>
        <taxon>Dorylaimia</taxon>
        <taxon>Trichinellida</taxon>
        <taxon>Trichinellidae</taxon>
        <taxon>Trichinella</taxon>
    </lineage>
</organism>
<dbReference type="Gene3D" id="1.25.40.20">
    <property type="entry name" value="Ankyrin repeat-containing domain"/>
    <property type="match status" value="1"/>
</dbReference>
<dbReference type="Pfam" id="PF12796">
    <property type="entry name" value="Ank_2"/>
    <property type="match status" value="1"/>
</dbReference>
<keyword evidence="2 3" id="KW-0040">ANK repeat</keyword>
<proteinExistence type="predicted"/>
<evidence type="ECO:0000313" key="4">
    <source>
        <dbReference type="EMBL" id="KRX45261.1"/>
    </source>
</evidence>
<dbReference type="PANTHER" id="PTHR24198">
    <property type="entry name" value="ANKYRIN REPEAT AND PROTEIN KINASE DOMAIN-CONTAINING PROTEIN"/>
    <property type="match status" value="1"/>
</dbReference>
<gene>
    <name evidence="4" type="primary">FPV234</name>
    <name evidence="4" type="ORF">T05_2863</name>
</gene>
<dbReference type="OrthoDB" id="366390at2759"/>
<dbReference type="InterPro" id="IPR036770">
    <property type="entry name" value="Ankyrin_rpt-contain_sf"/>
</dbReference>
<dbReference type="Proteomes" id="UP000055048">
    <property type="component" value="Unassembled WGS sequence"/>
</dbReference>
<dbReference type="SMART" id="SM00248">
    <property type="entry name" value="ANK"/>
    <property type="match status" value="4"/>
</dbReference>
<dbReference type="PROSITE" id="PS50088">
    <property type="entry name" value="ANK_REPEAT"/>
    <property type="match status" value="1"/>
</dbReference>
<evidence type="ECO:0000256" key="2">
    <source>
        <dbReference type="ARBA" id="ARBA00023043"/>
    </source>
</evidence>
<sequence length="314" mass="35288">MFSSFALTNQNHRQDAQASFVSSGRVHSVAVVDDDVAIPRPTRNSNMARMLSPPHIPSQYRNMRMALTFAVLRHHFDAARILLQNGADPNLECRDDCGVILPPLQIACWERDVRMARLLLEFGADVNKAVFNRTALTVAIDVRSRELVELLIEFKIRLGDGSGDWKHCPLHFACKFASRSGLAEVLLSHGCMPLVNDEDDEGKDALTYSLENHQLKLSIMLIKAGAKVKEKHLAIFNRAASIAQTEALAGINEYQKKYLMDSLQNWKCVKSLKHLAAVAAKKHMLHSNNWDSIIDEIQFANIPETLKQLLLLRD</sequence>
<accession>A0A0V0U230</accession>
<keyword evidence="1" id="KW-0677">Repeat</keyword>
<protein>
    <submittedName>
        <fullName evidence="4">Putative ankyrin repeat protein</fullName>
    </submittedName>
</protein>
<evidence type="ECO:0000313" key="5">
    <source>
        <dbReference type="Proteomes" id="UP000055048"/>
    </source>
</evidence>
<feature type="repeat" description="ANK" evidence="3">
    <location>
        <begin position="62"/>
        <end position="94"/>
    </location>
</feature>
<dbReference type="InterPro" id="IPR002110">
    <property type="entry name" value="Ankyrin_rpt"/>
</dbReference>
<comment type="caution">
    <text evidence="4">The sequence shown here is derived from an EMBL/GenBank/DDBJ whole genome shotgun (WGS) entry which is preliminary data.</text>
</comment>
<keyword evidence="5" id="KW-1185">Reference proteome</keyword>
<dbReference type="AlphaFoldDB" id="A0A0V0U230"/>
<dbReference type="SUPFAM" id="SSF48403">
    <property type="entry name" value="Ankyrin repeat"/>
    <property type="match status" value="1"/>
</dbReference>
<reference evidence="4 5" key="1">
    <citation type="submission" date="2015-01" db="EMBL/GenBank/DDBJ databases">
        <title>Evolution of Trichinella species and genotypes.</title>
        <authorList>
            <person name="Korhonen P.K."/>
            <person name="Edoardo P."/>
            <person name="Giuseppe L.R."/>
            <person name="Gasser R.B."/>
        </authorList>
    </citation>
    <scope>NUCLEOTIDE SEQUENCE [LARGE SCALE GENOMIC DNA]</scope>
    <source>
        <strain evidence="4">ISS417</strain>
    </source>
</reference>